<dbReference type="SUPFAM" id="SSF159888">
    <property type="entry name" value="YdhG-like"/>
    <property type="match status" value="1"/>
</dbReference>
<protein>
    <submittedName>
        <fullName evidence="2">DUF1801 domain-containing protein</fullName>
    </submittedName>
</protein>
<dbReference type="InterPro" id="IPR014922">
    <property type="entry name" value="YdhG-like"/>
</dbReference>
<comment type="caution">
    <text evidence="2">The sequence shown here is derived from an EMBL/GenBank/DDBJ whole genome shotgun (WGS) entry which is preliminary data.</text>
</comment>
<dbReference type="EMBL" id="JBHTON010000035">
    <property type="protein sequence ID" value="MFD1485746.1"/>
    <property type="molecule type" value="Genomic_DNA"/>
</dbReference>
<reference evidence="3" key="1">
    <citation type="journal article" date="2019" name="Int. J. Syst. Evol. Microbiol.">
        <title>The Global Catalogue of Microorganisms (GCM) 10K type strain sequencing project: providing services to taxonomists for standard genome sequencing and annotation.</title>
        <authorList>
            <consortium name="The Broad Institute Genomics Platform"/>
            <consortium name="The Broad Institute Genome Sequencing Center for Infectious Disease"/>
            <person name="Wu L."/>
            <person name="Ma J."/>
        </authorList>
    </citation>
    <scope>NUCLEOTIDE SEQUENCE [LARGE SCALE GENOMIC DNA]</scope>
    <source>
        <strain evidence="3">CCM 8903</strain>
    </source>
</reference>
<keyword evidence="3" id="KW-1185">Reference proteome</keyword>
<organism evidence="2 3">
    <name type="scientific">Lacticaseibacillus baoqingensis</name>
    <dbReference type="NCBI Taxonomy" id="2486013"/>
    <lineage>
        <taxon>Bacteria</taxon>
        <taxon>Bacillati</taxon>
        <taxon>Bacillota</taxon>
        <taxon>Bacilli</taxon>
        <taxon>Lactobacillales</taxon>
        <taxon>Lactobacillaceae</taxon>
        <taxon>Lacticaseibacillus</taxon>
    </lineage>
</organism>
<feature type="domain" description="YdhG-like" evidence="1">
    <location>
        <begin position="17"/>
        <end position="105"/>
    </location>
</feature>
<dbReference type="Pfam" id="PF08818">
    <property type="entry name" value="DUF1801"/>
    <property type="match status" value="1"/>
</dbReference>
<evidence type="ECO:0000313" key="2">
    <source>
        <dbReference type="EMBL" id="MFD1485746.1"/>
    </source>
</evidence>
<evidence type="ECO:0000259" key="1">
    <source>
        <dbReference type="Pfam" id="PF08818"/>
    </source>
</evidence>
<name>A0ABW4E9G5_9LACO</name>
<sequence length="250" mass="27940">MMTVITDYIQAQPPAAQPHLQTLYATLKTALPNAQERISYGIPAFWQQRVLVYFGVHKTHVGFYPTAAPIAAFAAELKAYQTSKGAIQFAYDQPLPLDLITRIAHYRLTHADLHTPAKRRAAVPVPETIAQAMVAAGVTAAYAARPLYQRTDYLNWIALAKQQATQQRRLDQMLAELTAGNVYVNYHRINSVACSSRVIDTVVKRLSGSHLLRLHHRAADFARQLSGLPENFFSKTWLVVTSHVLLTQSH</sequence>
<dbReference type="Proteomes" id="UP001597252">
    <property type="component" value="Unassembled WGS sequence"/>
</dbReference>
<gene>
    <name evidence="2" type="ORF">ACFQ5J_10935</name>
</gene>
<proteinExistence type="predicted"/>
<accession>A0ABW4E9G5</accession>
<dbReference type="RefSeq" id="WP_379896713.1">
    <property type="nucleotide sequence ID" value="NZ_JBHTON010000035.1"/>
</dbReference>
<dbReference type="Gene3D" id="3.90.1150.200">
    <property type="match status" value="1"/>
</dbReference>
<evidence type="ECO:0000313" key="3">
    <source>
        <dbReference type="Proteomes" id="UP001597252"/>
    </source>
</evidence>
<dbReference type="Pfam" id="PF13376">
    <property type="entry name" value="OmdA"/>
    <property type="match status" value="1"/>
</dbReference>